<dbReference type="Gene3D" id="1.10.10.10">
    <property type="entry name" value="Winged helix-like DNA-binding domain superfamily/Winged helix DNA-binding domain"/>
    <property type="match status" value="1"/>
</dbReference>
<protein>
    <submittedName>
        <fullName evidence="5">Regulatory LuxR family protein</fullName>
    </submittedName>
</protein>
<keyword evidence="1" id="KW-0547">Nucleotide-binding</keyword>
<organism evidence="5 6">
    <name type="scientific">Kutzneria buriramensis</name>
    <dbReference type="NCBI Taxonomy" id="1045776"/>
    <lineage>
        <taxon>Bacteria</taxon>
        <taxon>Bacillati</taxon>
        <taxon>Actinomycetota</taxon>
        <taxon>Actinomycetes</taxon>
        <taxon>Pseudonocardiales</taxon>
        <taxon>Pseudonocardiaceae</taxon>
        <taxon>Kutzneria</taxon>
    </lineage>
</organism>
<dbReference type="SUPFAM" id="SSF52540">
    <property type="entry name" value="P-loop containing nucleoside triphosphate hydrolases"/>
    <property type="match status" value="1"/>
</dbReference>
<evidence type="ECO:0000256" key="1">
    <source>
        <dbReference type="ARBA" id="ARBA00022741"/>
    </source>
</evidence>
<dbReference type="InterPro" id="IPR041664">
    <property type="entry name" value="AAA_16"/>
</dbReference>
<dbReference type="CDD" id="cd06170">
    <property type="entry name" value="LuxR_C_like"/>
    <property type="match status" value="1"/>
</dbReference>
<dbReference type="Gene3D" id="1.25.40.10">
    <property type="entry name" value="Tetratricopeptide repeat domain"/>
    <property type="match status" value="1"/>
</dbReference>
<accession>A0A3E0HI63</accession>
<dbReference type="PANTHER" id="PTHR16305">
    <property type="entry name" value="TESTICULAR SOLUBLE ADENYLYL CYCLASE"/>
    <property type="match status" value="1"/>
</dbReference>
<dbReference type="InterPro" id="IPR016032">
    <property type="entry name" value="Sig_transdc_resp-reg_C-effctor"/>
</dbReference>
<keyword evidence="6" id="KW-1185">Reference proteome</keyword>
<dbReference type="GO" id="GO:0005524">
    <property type="term" value="F:ATP binding"/>
    <property type="evidence" value="ECO:0007669"/>
    <property type="project" value="UniProtKB-KW"/>
</dbReference>
<feature type="domain" description="HTH luxR-type" evidence="4">
    <location>
        <begin position="938"/>
        <end position="1003"/>
    </location>
</feature>
<dbReference type="InterPro" id="IPR027417">
    <property type="entry name" value="P-loop_NTPase"/>
</dbReference>
<keyword evidence="2" id="KW-0067">ATP-binding</keyword>
<dbReference type="RefSeq" id="WP_116176314.1">
    <property type="nucleotide sequence ID" value="NZ_CP144375.1"/>
</dbReference>
<gene>
    <name evidence="5" type="ORF">BCF44_107322</name>
</gene>
<dbReference type="InterPro" id="IPR011990">
    <property type="entry name" value="TPR-like_helical_dom_sf"/>
</dbReference>
<name>A0A3E0HI63_9PSEU</name>
<dbReference type="Proteomes" id="UP000256269">
    <property type="component" value="Unassembled WGS sequence"/>
</dbReference>
<evidence type="ECO:0000313" key="6">
    <source>
        <dbReference type="Proteomes" id="UP000256269"/>
    </source>
</evidence>
<dbReference type="PROSITE" id="PS50043">
    <property type="entry name" value="HTH_LUXR_2"/>
    <property type="match status" value="1"/>
</dbReference>
<feature type="region of interest" description="Disordered" evidence="3">
    <location>
        <begin position="925"/>
        <end position="945"/>
    </location>
</feature>
<dbReference type="InterPro" id="IPR036388">
    <property type="entry name" value="WH-like_DNA-bd_sf"/>
</dbReference>
<dbReference type="SUPFAM" id="SSF48452">
    <property type="entry name" value="TPR-like"/>
    <property type="match status" value="1"/>
</dbReference>
<dbReference type="PRINTS" id="PR00038">
    <property type="entry name" value="HTHLUXR"/>
</dbReference>
<dbReference type="Pfam" id="PF00196">
    <property type="entry name" value="GerE"/>
    <property type="match status" value="1"/>
</dbReference>
<dbReference type="GO" id="GO:0003677">
    <property type="term" value="F:DNA binding"/>
    <property type="evidence" value="ECO:0007669"/>
    <property type="project" value="InterPro"/>
</dbReference>
<comment type="caution">
    <text evidence="5">The sequence shown here is derived from an EMBL/GenBank/DDBJ whole genome shotgun (WGS) entry which is preliminary data.</text>
</comment>
<evidence type="ECO:0000259" key="4">
    <source>
        <dbReference type="PROSITE" id="PS50043"/>
    </source>
</evidence>
<dbReference type="Gene3D" id="3.40.50.300">
    <property type="entry name" value="P-loop containing nucleotide triphosphate hydrolases"/>
    <property type="match status" value="1"/>
</dbReference>
<evidence type="ECO:0000313" key="5">
    <source>
        <dbReference type="EMBL" id="REH46189.1"/>
    </source>
</evidence>
<dbReference type="OrthoDB" id="3649961at2"/>
<evidence type="ECO:0000256" key="2">
    <source>
        <dbReference type="ARBA" id="ARBA00022840"/>
    </source>
</evidence>
<evidence type="ECO:0000256" key="3">
    <source>
        <dbReference type="SAM" id="MobiDB-lite"/>
    </source>
</evidence>
<reference evidence="5 6" key="1">
    <citation type="submission" date="2018-08" db="EMBL/GenBank/DDBJ databases">
        <title>Genomic Encyclopedia of Archaeal and Bacterial Type Strains, Phase II (KMG-II): from individual species to whole genera.</title>
        <authorList>
            <person name="Goeker M."/>
        </authorList>
    </citation>
    <scope>NUCLEOTIDE SEQUENCE [LARGE SCALE GENOMIC DNA]</scope>
    <source>
        <strain evidence="5 6">DSM 45791</strain>
    </source>
</reference>
<dbReference type="InterPro" id="IPR000792">
    <property type="entry name" value="Tscrpt_reg_LuxR_C"/>
</dbReference>
<dbReference type="GO" id="GO:0004016">
    <property type="term" value="F:adenylate cyclase activity"/>
    <property type="evidence" value="ECO:0007669"/>
    <property type="project" value="TreeGrafter"/>
</dbReference>
<dbReference type="PANTHER" id="PTHR16305:SF35">
    <property type="entry name" value="TRANSCRIPTIONAL ACTIVATOR DOMAIN"/>
    <property type="match status" value="1"/>
</dbReference>
<dbReference type="SMART" id="SM00421">
    <property type="entry name" value="HTH_LUXR"/>
    <property type="match status" value="1"/>
</dbReference>
<sequence length="1005" mass="107229">MSGPLPTSSCAALRFSAATLVGRDAELASLTAALPSVLAGRSHAVVISGVAGIGKTRLALEALAVARAQGFLTLSAGAAPLEQDLSYAPLVRALRPLLDDDTRRRDLVAGLPQLGRLFVDLEWPDPPPDLGDPGLERTRLYEAVRQFVRRATAAQPIALLVDDVHWLDRASQSLLGYLARCLTDSRLLLLLTRRDDEPGDPAENIPLLDTLRWAARVPTVASSAVGTAIAPGLSLSELSLPGLDESALTALAADLLGGVAPRALVTLLSARSAGVPLFVYALLSTLSETESLTQVAGRWVLRSAAPHTVPQVARTLLQRRLDILAPAPRRVMDVICLAPESTAPMVARIAGTSPTDAVDALERLRRSGLIDEVPAGRTTVYRPSHSLLAEVAVGSLSTEQRQALHAATARVLEQEGRPDVLQLAHHLLGAGALVAPATTLATLVEAVTTALHRRAGDHAVLLAQAGLDLMSEHRLPGSRTALLTALAHGAQMAGRLEEALTAMLDAAGAGHPLARAQRVGAAARIAWDLGRFDLAERCLRDAHHLIDERPAGPVHVYLAEVEIRNGIQGDRRDVLDAALPRLADLTARTGIVRARALLEIAYLVRDLDDGRVPDALGRVDGLLSLSRRLANPQLTEVVLRSLTQAFLVHGDFDAAAERADEGIVLARQFGSPTLATVHIAHLGMVRLQQGRFSDAAAMAARLIEIGEQTGMERATAMGMTQLAFVARGTGQVTEAEALLGQVGERFGQLAEADRSVFGFVDLARVLVQLDHGDASEAEKTARAALQRRPAVRALLVGAYGQALTRNGRWAEATAALDQLRTQSSGRDLTAALADRLEAQVAAAQGEQETAASLYAAAADGFDRLGMVVQAAHAWLDALCCRPVDDGRPEPEWLGSHSARELLERALRVFSERGVEAGANRARRLLRDHGGTPGSPSARRARTAELTPREEEVVRLVAAGLSNPEIAERLYISTRTVTTHLQKVYARLGIRSRVTMTRWVVEHLKP</sequence>
<dbReference type="AlphaFoldDB" id="A0A3E0HI63"/>
<dbReference type="GO" id="GO:0006355">
    <property type="term" value="P:regulation of DNA-templated transcription"/>
    <property type="evidence" value="ECO:0007669"/>
    <property type="project" value="InterPro"/>
</dbReference>
<dbReference type="Pfam" id="PF13191">
    <property type="entry name" value="AAA_16"/>
    <property type="match status" value="1"/>
</dbReference>
<proteinExistence type="predicted"/>
<dbReference type="EMBL" id="QUNO01000007">
    <property type="protein sequence ID" value="REH46189.1"/>
    <property type="molecule type" value="Genomic_DNA"/>
</dbReference>
<dbReference type="GO" id="GO:0005737">
    <property type="term" value="C:cytoplasm"/>
    <property type="evidence" value="ECO:0007669"/>
    <property type="project" value="TreeGrafter"/>
</dbReference>
<dbReference type="SUPFAM" id="SSF46894">
    <property type="entry name" value="C-terminal effector domain of the bipartite response regulators"/>
    <property type="match status" value="1"/>
</dbReference>